<comment type="caution">
    <text evidence="2">The sequence shown here is derived from an EMBL/GenBank/DDBJ whole genome shotgun (WGS) entry which is preliminary data.</text>
</comment>
<reference evidence="3" key="1">
    <citation type="journal article" date="2019" name="Int. J. Syst. Evol. Microbiol.">
        <title>The Global Catalogue of Microorganisms (GCM) 10K type strain sequencing project: providing services to taxonomists for standard genome sequencing and annotation.</title>
        <authorList>
            <consortium name="The Broad Institute Genomics Platform"/>
            <consortium name="The Broad Institute Genome Sequencing Center for Infectious Disease"/>
            <person name="Wu L."/>
            <person name="Ma J."/>
        </authorList>
    </citation>
    <scope>NUCLEOTIDE SEQUENCE [LARGE SCALE GENOMIC DNA]</scope>
    <source>
        <strain evidence="3">JCM 18055</strain>
    </source>
</reference>
<gene>
    <name evidence="2" type="ORF">GCM10023215_36160</name>
</gene>
<name>A0ABP8WWE8_9PSEU</name>
<dbReference type="EMBL" id="BAABIC010000011">
    <property type="protein sequence ID" value="GAA4695194.1"/>
    <property type="molecule type" value="Genomic_DNA"/>
</dbReference>
<protein>
    <submittedName>
        <fullName evidence="2">Iron-regulated heparin-binding hemagglutinin HbhA</fullName>
    </submittedName>
</protein>
<organism evidence="2 3">
    <name type="scientific">Pseudonocardia yuanmonensis</name>
    <dbReference type="NCBI Taxonomy" id="1095914"/>
    <lineage>
        <taxon>Bacteria</taxon>
        <taxon>Bacillati</taxon>
        <taxon>Actinomycetota</taxon>
        <taxon>Actinomycetes</taxon>
        <taxon>Pseudonocardiales</taxon>
        <taxon>Pseudonocardiaceae</taxon>
        <taxon>Pseudonocardia</taxon>
    </lineage>
</organism>
<feature type="region of interest" description="Disordered" evidence="1">
    <location>
        <begin position="204"/>
        <end position="281"/>
    </location>
</feature>
<dbReference type="Proteomes" id="UP001500325">
    <property type="component" value="Unassembled WGS sequence"/>
</dbReference>
<accession>A0ABP8WWE8</accession>
<feature type="compositionally biased region" description="Polar residues" evidence="1">
    <location>
        <begin position="236"/>
        <end position="245"/>
    </location>
</feature>
<evidence type="ECO:0000256" key="1">
    <source>
        <dbReference type="SAM" id="MobiDB-lite"/>
    </source>
</evidence>
<keyword evidence="3" id="KW-1185">Reference proteome</keyword>
<feature type="compositionally biased region" description="Low complexity" evidence="1">
    <location>
        <begin position="247"/>
        <end position="265"/>
    </location>
</feature>
<evidence type="ECO:0000313" key="2">
    <source>
        <dbReference type="EMBL" id="GAA4695194.1"/>
    </source>
</evidence>
<sequence length="281" mass="29515">MAVSLPTAADVRKVREQAAKSAAEQAETVKTPLLAVLGAGEYAYSSIRGAYANARTAATAQAEAAQKLASELPGEIQGLRGKLTTEELRRVVEAWRARAEKAYADLARHGEGTWTEIRRQPQVKQAFGQVEELTGKFDARVDALVDDAHDAAEKALATLTRQTRSVGEKVAVRTQKAADEVAETITEVSEDASKAVAEAGKDAAKAVDEAGDEAAATTRSTSRRAASRTAPVTEPAPQTETTPRSETPAAKAATPATPAKTAPKAATRKPATRRTGTPSDS</sequence>
<evidence type="ECO:0000313" key="3">
    <source>
        <dbReference type="Proteomes" id="UP001500325"/>
    </source>
</evidence>
<proteinExistence type="predicted"/>
<dbReference type="RefSeq" id="WP_345381738.1">
    <property type="nucleotide sequence ID" value="NZ_BAABIC010000011.1"/>
</dbReference>